<dbReference type="AlphaFoldDB" id="A0A381RUB5"/>
<sequence length="227" mass="26514">MKLFSRSKESSDPADIIHNSFIAVADKIYDALEEEGYHWRKPWGVKRFESLVLTKFMMDYSFKGLAEDKLKDDEKIAFANICSKEFSKLFNDEFSDIGLNFDDMQDELQQKIEAYFDARRETKPPYCWHKIYQLITRSKSKEELEDDVVKKSAGLELIKGNENFAGMVPQYESQIRILKDKVSAFESAEMMLPHMVRFTKDKLRAINLKKIKALSKKLAKKDKGKKK</sequence>
<accession>A0A381RUB5</accession>
<evidence type="ECO:0000313" key="1">
    <source>
        <dbReference type="EMBL" id="SUZ95475.1"/>
    </source>
</evidence>
<protein>
    <submittedName>
        <fullName evidence="1">Uncharacterized protein</fullName>
    </submittedName>
</protein>
<gene>
    <name evidence="1" type="ORF">METZ01_LOCUS48329</name>
</gene>
<reference evidence="1" key="1">
    <citation type="submission" date="2018-05" db="EMBL/GenBank/DDBJ databases">
        <authorList>
            <person name="Lanie J.A."/>
            <person name="Ng W.-L."/>
            <person name="Kazmierczak K.M."/>
            <person name="Andrzejewski T.M."/>
            <person name="Davidsen T.M."/>
            <person name="Wayne K.J."/>
            <person name="Tettelin H."/>
            <person name="Glass J.I."/>
            <person name="Rusch D."/>
            <person name="Podicherti R."/>
            <person name="Tsui H.-C.T."/>
            <person name="Winkler M.E."/>
        </authorList>
    </citation>
    <scope>NUCLEOTIDE SEQUENCE</scope>
</reference>
<organism evidence="1">
    <name type="scientific">marine metagenome</name>
    <dbReference type="NCBI Taxonomy" id="408172"/>
    <lineage>
        <taxon>unclassified sequences</taxon>
        <taxon>metagenomes</taxon>
        <taxon>ecological metagenomes</taxon>
    </lineage>
</organism>
<proteinExistence type="predicted"/>
<dbReference type="EMBL" id="UINC01002328">
    <property type="protein sequence ID" value="SUZ95475.1"/>
    <property type="molecule type" value="Genomic_DNA"/>
</dbReference>
<name>A0A381RUB5_9ZZZZ</name>